<feature type="non-terminal residue" evidence="2">
    <location>
        <position position="1"/>
    </location>
</feature>
<accession>A0A6J4JJF0</accession>
<dbReference type="EMBL" id="CADCTG010000276">
    <property type="protein sequence ID" value="CAA9279272.1"/>
    <property type="molecule type" value="Genomic_DNA"/>
</dbReference>
<dbReference type="AlphaFoldDB" id="A0A6J4JJF0"/>
<proteinExistence type="predicted"/>
<protein>
    <submittedName>
        <fullName evidence="2">Uncharacterized protein</fullName>
    </submittedName>
</protein>
<organism evidence="2">
    <name type="scientific">uncultured Acetobacteraceae bacterium</name>
    <dbReference type="NCBI Taxonomy" id="169975"/>
    <lineage>
        <taxon>Bacteria</taxon>
        <taxon>Pseudomonadati</taxon>
        <taxon>Pseudomonadota</taxon>
        <taxon>Alphaproteobacteria</taxon>
        <taxon>Acetobacterales</taxon>
        <taxon>Acetobacteraceae</taxon>
        <taxon>environmental samples</taxon>
    </lineage>
</organism>
<name>A0A6J4JJF0_9PROT</name>
<feature type="region of interest" description="Disordered" evidence="1">
    <location>
        <begin position="1"/>
        <end position="48"/>
    </location>
</feature>
<gene>
    <name evidence="2" type="ORF">AVDCRST_MAG08-3649</name>
</gene>
<feature type="non-terminal residue" evidence="2">
    <location>
        <position position="48"/>
    </location>
</feature>
<evidence type="ECO:0000313" key="2">
    <source>
        <dbReference type="EMBL" id="CAA9279272.1"/>
    </source>
</evidence>
<evidence type="ECO:0000256" key="1">
    <source>
        <dbReference type="SAM" id="MobiDB-lite"/>
    </source>
</evidence>
<sequence>SPCRPSTSCRGWRNARGGDGPSRPWPWGRPSGARRWPGWCRGKPALPV</sequence>
<reference evidence="2" key="1">
    <citation type="submission" date="2020-02" db="EMBL/GenBank/DDBJ databases">
        <authorList>
            <person name="Meier V. D."/>
        </authorList>
    </citation>
    <scope>NUCLEOTIDE SEQUENCE</scope>
    <source>
        <strain evidence="2">AVDCRST_MAG08</strain>
    </source>
</reference>